<reference evidence="4" key="1">
    <citation type="submission" date="2018-11" db="EMBL/GenBank/DDBJ databases">
        <title>Haplotype-resolved cattle genomes.</title>
        <authorList>
            <person name="Low W.Y."/>
            <person name="Tearle R."/>
            <person name="Bickhart D.M."/>
            <person name="Rosen B.D."/>
            <person name="Koren S."/>
            <person name="Rhie A."/>
            <person name="Hiendleder S."/>
            <person name="Phillippy A.M."/>
            <person name="Smith T.P.L."/>
            <person name="Williams J.L."/>
        </authorList>
    </citation>
    <scope>NUCLEOTIDE SEQUENCE [LARGE SCALE GENOMIC DNA]</scope>
</reference>
<dbReference type="InterPro" id="IPR011417">
    <property type="entry name" value="ANTH_dom"/>
</dbReference>
<accession>A0A4W2FIT4</accession>
<evidence type="ECO:0000313" key="3">
    <source>
        <dbReference type="Ensembl" id="ENSBIXP00005005354.1"/>
    </source>
</evidence>
<dbReference type="GeneTree" id="ENSGT00950000183068"/>
<proteinExistence type="inferred from homology"/>
<dbReference type="SMART" id="SM00273">
    <property type="entry name" value="ENTH"/>
    <property type="match status" value="1"/>
</dbReference>
<dbReference type="SMR" id="A0A4W2FIT4"/>
<dbReference type="Ensembl" id="ENSBIXT00005006528.1">
    <property type="protein sequence ID" value="ENSBIXP00005005354.1"/>
    <property type="gene ID" value="ENSBIXG00005011073.1"/>
</dbReference>
<dbReference type="GO" id="GO:0098894">
    <property type="term" value="C:extrinsic component of presynaptic endocytic zone membrane"/>
    <property type="evidence" value="ECO:0007669"/>
    <property type="project" value="TreeGrafter"/>
</dbReference>
<dbReference type="GO" id="GO:0005546">
    <property type="term" value="F:phosphatidylinositol-4,5-bisphosphate binding"/>
    <property type="evidence" value="ECO:0007669"/>
    <property type="project" value="TreeGrafter"/>
</dbReference>
<dbReference type="GO" id="GO:0005905">
    <property type="term" value="C:clathrin-coated pit"/>
    <property type="evidence" value="ECO:0007669"/>
    <property type="project" value="TreeGrafter"/>
</dbReference>
<dbReference type="InterPro" id="IPR045192">
    <property type="entry name" value="AP180-like"/>
</dbReference>
<dbReference type="Proteomes" id="UP000429181">
    <property type="component" value="Unassembled WGS sequence"/>
</dbReference>
<dbReference type="GO" id="GO:0016185">
    <property type="term" value="P:synaptic vesicle budding from presynaptic endocytic zone membrane"/>
    <property type="evidence" value="ECO:0007669"/>
    <property type="project" value="TreeGrafter"/>
</dbReference>
<reference evidence="3" key="2">
    <citation type="submission" date="2025-08" db="UniProtKB">
        <authorList>
            <consortium name="Ensembl"/>
        </authorList>
    </citation>
    <scope>IDENTIFICATION</scope>
</reference>
<dbReference type="GO" id="GO:0030136">
    <property type="term" value="C:clathrin-coated vesicle"/>
    <property type="evidence" value="ECO:0007669"/>
    <property type="project" value="InterPro"/>
</dbReference>
<dbReference type="InterPro" id="IPR008942">
    <property type="entry name" value="ENTH_VHS"/>
</dbReference>
<comment type="similarity">
    <text evidence="1">Belongs to the PICALM/SNAP91 family.</text>
</comment>
<dbReference type="Gene3D" id="1.25.40.90">
    <property type="match status" value="1"/>
</dbReference>
<name>A0A4W2FIT4_BOBOX</name>
<evidence type="ECO:0000259" key="2">
    <source>
        <dbReference type="PROSITE" id="PS50942"/>
    </source>
</evidence>
<dbReference type="PROSITE" id="PS50942">
    <property type="entry name" value="ENTH"/>
    <property type="match status" value="1"/>
</dbReference>
<dbReference type="GO" id="GO:0032050">
    <property type="term" value="F:clathrin heavy chain binding"/>
    <property type="evidence" value="ECO:0007669"/>
    <property type="project" value="TreeGrafter"/>
</dbReference>
<dbReference type="InterPro" id="IPR014712">
    <property type="entry name" value="ANTH_dom_sf"/>
</dbReference>
<dbReference type="GO" id="GO:0005545">
    <property type="term" value="F:1-phosphatidylinositol binding"/>
    <property type="evidence" value="ECO:0007669"/>
    <property type="project" value="InterPro"/>
</dbReference>
<dbReference type="GO" id="GO:0072583">
    <property type="term" value="P:clathrin-dependent endocytosis"/>
    <property type="evidence" value="ECO:0007669"/>
    <property type="project" value="InterPro"/>
</dbReference>
<protein>
    <recommendedName>
        <fullName evidence="2">ENTH domain-containing protein</fullName>
    </recommendedName>
</protein>
<organism evidence="3 4">
    <name type="scientific">Bos indicus x Bos taurus</name>
    <name type="common">Hybrid cattle</name>
    <dbReference type="NCBI Taxonomy" id="30522"/>
    <lineage>
        <taxon>Eukaryota</taxon>
        <taxon>Metazoa</taxon>
        <taxon>Chordata</taxon>
        <taxon>Craniata</taxon>
        <taxon>Vertebrata</taxon>
        <taxon>Euteleostomi</taxon>
        <taxon>Mammalia</taxon>
        <taxon>Eutheria</taxon>
        <taxon>Laurasiatheria</taxon>
        <taxon>Artiodactyla</taxon>
        <taxon>Ruminantia</taxon>
        <taxon>Pecora</taxon>
        <taxon>Bovidae</taxon>
        <taxon>Bovinae</taxon>
        <taxon>Bos</taxon>
    </lineage>
</organism>
<dbReference type="GO" id="GO:0048268">
    <property type="term" value="P:clathrin coat assembly"/>
    <property type="evidence" value="ECO:0007669"/>
    <property type="project" value="InterPro"/>
</dbReference>
<dbReference type="SUPFAM" id="SSF89009">
    <property type="entry name" value="GAT-like domain"/>
    <property type="match status" value="1"/>
</dbReference>
<dbReference type="PANTHER" id="PTHR22951:SF11">
    <property type="entry name" value="ENTH DOMAIN-CONTAINING PROTEIN"/>
    <property type="match status" value="1"/>
</dbReference>
<dbReference type="GO" id="GO:0008021">
    <property type="term" value="C:synaptic vesicle"/>
    <property type="evidence" value="ECO:0007669"/>
    <property type="project" value="TreeGrafter"/>
</dbReference>
<dbReference type="Gene3D" id="1.20.58.150">
    <property type="entry name" value="ANTH domain"/>
    <property type="match status" value="1"/>
</dbReference>
<dbReference type="GO" id="GO:0000149">
    <property type="term" value="F:SNARE binding"/>
    <property type="evidence" value="ECO:0007669"/>
    <property type="project" value="TreeGrafter"/>
</dbReference>
<dbReference type="InterPro" id="IPR013809">
    <property type="entry name" value="ENTH"/>
</dbReference>
<sequence length="283" mass="32551">MFQMILFVMSLRFDCICISGKVTDFGFEIFFFSVCVLMLVTVSNLDLIQYINGTNMSVVHLADVLSEKTGSSSWVVVFKALVTVHHLMVYGNERFIQHLASRSSLFTLHNFLDKSISFLGYAMSAFIRRYSKYLNEKSLAYRLMESDITKIKRGADGVMRTMNTKELLNTLPVIQIQFDALLNFNVRANADELTNGIIHAAFMLLFKDSLRLFVAYNEGILNLLDKYFDMGKKQCRESLDIYIKFLDRMTKLAQFLKVAEVQKSISSHSFCIRKHMRWATGLP</sequence>
<dbReference type="Pfam" id="PF07651">
    <property type="entry name" value="ANTH"/>
    <property type="match status" value="1"/>
</dbReference>
<dbReference type="SUPFAM" id="SSF48464">
    <property type="entry name" value="ENTH/VHS domain"/>
    <property type="match status" value="1"/>
</dbReference>
<feature type="domain" description="ENTH" evidence="2">
    <location>
        <begin position="17"/>
        <end position="148"/>
    </location>
</feature>
<dbReference type="PANTHER" id="PTHR22951">
    <property type="entry name" value="CLATHRIN ASSEMBLY PROTEIN"/>
    <property type="match status" value="1"/>
</dbReference>
<evidence type="ECO:0000256" key="1">
    <source>
        <dbReference type="ARBA" id="ARBA00008011"/>
    </source>
</evidence>
<evidence type="ECO:0000313" key="4">
    <source>
        <dbReference type="Proteomes" id="UP000429181"/>
    </source>
</evidence>
<dbReference type="AlphaFoldDB" id="A0A4W2FIT4"/>